<dbReference type="Pfam" id="PF00561">
    <property type="entry name" value="Abhydrolase_1"/>
    <property type="match status" value="1"/>
</dbReference>
<keyword evidence="3" id="KW-1185">Reference proteome</keyword>
<protein>
    <submittedName>
        <fullName evidence="2">Alpha/beta hydrolase</fullName>
    </submittedName>
</protein>
<proteinExistence type="predicted"/>
<dbReference type="InterPro" id="IPR029058">
    <property type="entry name" value="AB_hydrolase_fold"/>
</dbReference>
<dbReference type="InterPro" id="IPR000073">
    <property type="entry name" value="AB_hydrolase_1"/>
</dbReference>
<evidence type="ECO:0000313" key="3">
    <source>
        <dbReference type="Proteomes" id="UP001501725"/>
    </source>
</evidence>
<keyword evidence="2" id="KW-0378">Hydrolase</keyword>
<gene>
    <name evidence="2" type="ORF">GCM10023184_46510</name>
</gene>
<dbReference type="GO" id="GO:0016787">
    <property type="term" value="F:hydrolase activity"/>
    <property type="evidence" value="ECO:0007669"/>
    <property type="project" value="UniProtKB-KW"/>
</dbReference>
<reference evidence="3" key="1">
    <citation type="journal article" date="2019" name="Int. J. Syst. Evol. Microbiol.">
        <title>The Global Catalogue of Microorganisms (GCM) 10K type strain sequencing project: providing services to taxonomists for standard genome sequencing and annotation.</title>
        <authorList>
            <consortium name="The Broad Institute Genomics Platform"/>
            <consortium name="The Broad Institute Genome Sequencing Center for Infectious Disease"/>
            <person name="Wu L."/>
            <person name="Ma J."/>
        </authorList>
    </citation>
    <scope>NUCLEOTIDE SEQUENCE [LARGE SCALE GENOMIC DNA]</scope>
    <source>
        <strain evidence="3">JCM 17919</strain>
    </source>
</reference>
<evidence type="ECO:0000259" key="1">
    <source>
        <dbReference type="Pfam" id="PF00561"/>
    </source>
</evidence>
<feature type="domain" description="AB hydrolase-1" evidence="1">
    <location>
        <begin position="3"/>
        <end position="106"/>
    </location>
</feature>
<dbReference type="Proteomes" id="UP001501725">
    <property type="component" value="Unassembled WGS sequence"/>
</dbReference>
<evidence type="ECO:0000313" key="2">
    <source>
        <dbReference type="EMBL" id="GAA4344852.1"/>
    </source>
</evidence>
<dbReference type="Gene3D" id="3.40.50.1820">
    <property type="entry name" value="alpha/beta hydrolase"/>
    <property type="match status" value="1"/>
</dbReference>
<organism evidence="2 3">
    <name type="scientific">Flaviaesturariibacter amylovorans</name>
    <dbReference type="NCBI Taxonomy" id="1084520"/>
    <lineage>
        <taxon>Bacteria</taxon>
        <taxon>Pseudomonadati</taxon>
        <taxon>Bacteroidota</taxon>
        <taxon>Chitinophagia</taxon>
        <taxon>Chitinophagales</taxon>
        <taxon>Chitinophagaceae</taxon>
        <taxon>Flaviaestuariibacter</taxon>
    </lineage>
</organism>
<sequence length="229" mass="24330">MKSLLLLHGALGSADQLRPLAEALPGHYDLHSLQLPGHGGVPAGDGGFSVPAFAGFVERYIQEKGLDRPSVFGYSMGGYVALHLAATRPELIGAVATLATKLDWTPEGAAREAAGLQPDVIEQKVPAFAAALRERHYPLNWKEVLANTASLMQELGRAPLLTDGVLASLTLPVLLLLGDRDNMVTLEETVNARRTIPGAQLGVLPATPHPLEKADPKLLAALLQRFFGS</sequence>
<dbReference type="PANTHER" id="PTHR43798">
    <property type="entry name" value="MONOACYLGLYCEROL LIPASE"/>
    <property type="match status" value="1"/>
</dbReference>
<dbReference type="InterPro" id="IPR050266">
    <property type="entry name" value="AB_hydrolase_sf"/>
</dbReference>
<name>A0ABP8HUT2_9BACT</name>
<dbReference type="PANTHER" id="PTHR43798:SF5">
    <property type="entry name" value="MONOACYLGLYCEROL LIPASE ABHD6"/>
    <property type="match status" value="1"/>
</dbReference>
<accession>A0ABP8HUT2</accession>
<dbReference type="EMBL" id="BAABGY010000020">
    <property type="protein sequence ID" value="GAA4344852.1"/>
    <property type="molecule type" value="Genomic_DNA"/>
</dbReference>
<dbReference type="RefSeq" id="WP_345258449.1">
    <property type="nucleotide sequence ID" value="NZ_BAABGY010000020.1"/>
</dbReference>
<dbReference type="SUPFAM" id="SSF53474">
    <property type="entry name" value="alpha/beta-Hydrolases"/>
    <property type="match status" value="1"/>
</dbReference>
<comment type="caution">
    <text evidence="2">The sequence shown here is derived from an EMBL/GenBank/DDBJ whole genome shotgun (WGS) entry which is preliminary data.</text>
</comment>